<dbReference type="AlphaFoldDB" id="A0A3D8T2V9"/>
<sequence length="296" mass="34207">MADQAAPAQVASLPLFTRAELERHAHKLVGYRGYSELVSSDGDFSHYRRFDRLNAHVTLMLQDEIVELEAQLEERELEARKPPRQNASHNGAFRSKAYKDRKAILHKAKAKLERYYAYITTYIRLRNCAETTDRERESLKQWQMNNDQTIHENERGYLEKEDLIRTVPKDPNPMRDLLVNSSLFRSLPFWRPRHHEGQLPYYVGEDSVIYAEDWIIDLCAKLLIVALGLILLLAPIWLLAYLDELLSKLALVSVFIFSFSALLTALTRDSLKTIEFFSAIAGYSAILMVYMGSTHK</sequence>
<evidence type="ECO:0000259" key="2">
    <source>
        <dbReference type="Pfam" id="PF20237"/>
    </source>
</evidence>
<dbReference type="GeneID" id="38110473"/>
<dbReference type="STRING" id="1810919.A0A3D8T2V9"/>
<feature type="transmembrane region" description="Helical" evidence="1">
    <location>
        <begin position="222"/>
        <end position="242"/>
    </location>
</feature>
<gene>
    <name evidence="3" type="ORF">DSM5745_00103</name>
</gene>
<accession>A0A3D8T2V9</accession>
<keyword evidence="4" id="KW-1185">Reference proteome</keyword>
<feature type="transmembrane region" description="Helical" evidence="1">
    <location>
        <begin position="273"/>
        <end position="292"/>
    </location>
</feature>
<evidence type="ECO:0000313" key="3">
    <source>
        <dbReference type="EMBL" id="RDW92781.1"/>
    </source>
</evidence>
<dbReference type="OrthoDB" id="5416037at2759"/>
<comment type="caution">
    <text evidence="3">The sequence shown here is derived from an EMBL/GenBank/DDBJ whole genome shotgun (WGS) entry which is preliminary data.</text>
</comment>
<dbReference type="InterPro" id="IPR046529">
    <property type="entry name" value="DUF6594"/>
</dbReference>
<dbReference type="Pfam" id="PF20237">
    <property type="entry name" value="DUF6594"/>
    <property type="match status" value="1"/>
</dbReference>
<proteinExistence type="predicted"/>
<organism evidence="3 4">
    <name type="scientific">Aspergillus mulundensis</name>
    <dbReference type="NCBI Taxonomy" id="1810919"/>
    <lineage>
        <taxon>Eukaryota</taxon>
        <taxon>Fungi</taxon>
        <taxon>Dikarya</taxon>
        <taxon>Ascomycota</taxon>
        <taxon>Pezizomycotina</taxon>
        <taxon>Eurotiomycetes</taxon>
        <taxon>Eurotiomycetidae</taxon>
        <taxon>Eurotiales</taxon>
        <taxon>Aspergillaceae</taxon>
        <taxon>Aspergillus</taxon>
        <taxon>Aspergillus subgen. Nidulantes</taxon>
    </lineage>
</organism>
<feature type="domain" description="DUF6594" evidence="2">
    <location>
        <begin position="31"/>
        <end position="288"/>
    </location>
</feature>
<dbReference type="PANTHER" id="PTHR34502">
    <property type="entry name" value="DUF6594 DOMAIN-CONTAINING PROTEIN-RELATED"/>
    <property type="match status" value="1"/>
</dbReference>
<keyword evidence="1" id="KW-0812">Transmembrane</keyword>
<name>A0A3D8T2V9_9EURO</name>
<feature type="transmembrane region" description="Helical" evidence="1">
    <location>
        <begin position="249"/>
        <end position="267"/>
    </location>
</feature>
<dbReference type="Proteomes" id="UP000256690">
    <property type="component" value="Unassembled WGS sequence"/>
</dbReference>
<evidence type="ECO:0000313" key="4">
    <source>
        <dbReference type="Proteomes" id="UP000256690"/>
    </source>
</evidence>
<keyword evidence="1" id="KW-0472">Membrane</keyword>
<reference evidence="3 4" key="1">
    <citation type="journal article" date="2018" name="IMA Fungus">
        <title>IMA Genome-F 9: Draft genome sequence of Annulohypoxylon stygium, Aspergillus mulundensis, Berkeleyomyces basicola (syn. Thielaviopsis basicola), Ceratocystis smalleyi, two Cercospora beticola strains, Coleophoma cylindrospora, Fusarium fracticaudum, Phialophora cf. hyalina, and Morchella septimelata.</title>
        <authorList>
            <person name="Wingfield B.D."/>
            <person name="Bills G.F."/>
            <person name="Dong Y."/>
            <person name="Huang W."/>
            <person name="Nel W.J."/>
            <person name="Swalarsk-Parry B.S."/>
            <person name="Vaghefi N."/>
            <person name="Wilken P.M."/>
            <person name="An Z."/>
            <person name="de Beer Z.W."/>
            <person name="De Vos L."/>
            <person name="Chen L."/>
            <person name="Duong T.A."/>
            <person name="Gao Y."/>
            <person name="Hammerbacher A."/>
            <person name="Kikkert J.R."/>
            <person name="Li Y."/>
            <person name="Li H."/>
            <person name="Li K."/>
            <person name="Li Q."/>
            <person name="Liu X."/>
            <person name="Ma X."/>
            <person name="Naidoo K."/>
            <person name="Pethybridge S.J."/>
            <person name="Sun J."/>
            <person name="Steenkamp E.T."/>
            <person name="van der Nest M.A."/>
            <person name="van Wyk S."/>
            <person name="Wingfield M.J."/>
            <person name="Xiong C."/>
            <person name="Yue Q."/>
            <person name="Zhang X."/>
        </authorList>
    </citation>
    <scope>NUCLEOTIDE SEQUENCE [LARGE SCALE GENOMIC DNA]</scope>
    <source>
        <strain evidence="3 4">DSM 5745</strain>
    </source>
</reference>
<keyword evidence="1" id="KW-1133">Transmembrane helix</keyword>
<protein>
    <recommendedName>
        <fullName evidence="2">DUF6594 domain-containing protein</fullName>
    </recommendedName>
</protein>
<dbReference type="EMBL" id="PVWQ01000001">
    <property type="protein sequence ID" value="RDW92781.1"/>
    <property type="molecule type" value="Genomic_DNA"/>
</dbReference>
<evidence type="ECO:0000256" key="1">
    <source>
        <dbReference type="SAM" id="Phobius"/>
    </source>
</evidence>
<dbReference type="RefSeq" id="XP_026607964.1">
    <property type="nucleotide sequence ID" value="XM_026742119.1"/>
</dbReference>
<dbReference type="PANTHER" id="PTHR34502:SF4">
    <property type="entry name" value="DUF6594 DOMAIN-CONTAINING PROTEIN"/>
    <property type="match status" value="1"/>
</dbReference>